<keyword evidence="2" id="KW-0413">Isomerase</keyword>
<dbReference type="EMBL" id="AP022870">
    <property type="protein sequence ID" value="BCB78790.1"/>
    <property type="molecule type" value="Genomic_DNA"/>
</dbReference>
<evidence type="ECO:0000259" key="1">
    <source>
        <dbReference type="Pfam" id="PF01261"/>
    </source>
</evidence>
<dbReference type="PANTHER" id="PTHR12110">
    <property type="entry name" value="HYDROXYPYRUVATE ISOMERASE"/>
    <property type="match status" value="1"/>
</dbReference>
<dbReference type="SUPFAM" id="SSF51658">
    <property type="entry name" value="Xylose isomerase-like"/>
    <property type="match status" value="1"/>
</dbReference>
<dbReference type="Gene3D" id="3.20.20.150">
    <property type="entry name" value="Divalent-metal-dependent TIM barrel enzymes"/>
    <property type="match status" value="1"/>
</dbReference>
<dbReference type="Proteomes" id="UP000502508">
    <property type="component" value="Chromosome"/>
</dbReference>
<sequence length="257" mass="28095">MVLQSLSLQLYSVRHALDDDLPGTLARVAEIGYQQVEASHKLYSRGPELAQAVRDNGLGVPTYTSPLVTLPGREVPDPQAVFAGARELGATAVIDTYIPEEHWTSREDVETIIEGLNTAAVAAAEHGLRVGYHNHWWELEQRFDGRTALEVLVDGLRPEVVMEIDAYWVAVGGEDVLALLDRLGDRVRFLHLKDGPISRNNLEQQPAGKGKLPIEAIIAATPQVEAGAVEFDEYAGDIFEGIAASFEYLRTRTAATA</sequence>
<feature type="domain" description="Xylose isomerase-like TIM barrel" evidence="1">
    <location>
        <begin position="25"/>
        <end position="219"/>
    </location>
</feature>
<proteinExistence type="predicted"/>
<dbReference type="InterPro" id="IPR013022">
    <property type="entry name" value="Xyl_isomerase-like_TIM-brl"/>
</dbReference>
<name>A0A6F8XYA5_9ACTN</name>
<reference evidence="2 3" key="1">
    <citation type="submission" date="2020-03" db="EMBL/GenBank/DDBJ databases">
        <title>Whole genome shotgun sequence of Phytohabitans flavus NBRC 107702.</title>
        <authorList>
            <person name="Komaki H."/>
            <person name="Tamura T."/>
        </authorList>
    </citation>
    <scope>NUCLEOTIDE SEQUENCE [LARGE SCALE GENOMIC DNA]</scope>
    <source>
        <strain evidence="2 3">NBRC 107702</strain>
    </source>
</reference>
<accession>A0A6F8XYA5</accession>
<gene>
    <name evidence="2" type="ORF">Pflav_052000</name>
</gene>
<dbReference type="InterPro" id="IPR036237">
    <property type="entry name" value="Xyl_isomerase-like_sf"/>
</dbReference>
<reference evidence="2 3" key="2">
    <citation type="submission" date="2020-03" db="EMBL/GenBank/DDBJ databases">
        <authorList>
            <person name="Ichikawa N."/>
            <person name="Kimura A."/>
            <person name="Kitahashi Y."/>
            <person name="Uohara A."/>
        </authorList>
    </citation>
    <scope>NUCLEOTIDE SEQUENCE [LARGE SCALE GENOMIC DNA]</scope>
    <source>
        <strain evidence="2 3">NBRC 107702</strain>
    </source>
</reference>
<evidence type="ECO:0000313" key="2">
    <source>
        <dbReference type="EMBL" id="BCB78790.1"/>
    </source>
</evidence>
<dbReference type="GO" id="GO:0016853">
    <property type="term" value="F:isomerase activity"/>
    <property type="evidence" value="ECO:0007669"/>
    <property type="project" value="UniProtKB-KW"/>
</dbReference>
<keyword evidence="3" id="KW-1185">Reference proteome</keyword>
<dbReference type="PANTHER" id="PTHR12110:SF41">
    <property type="entry name" value="INOSOSE DEHYDRATASE"/>
    <property type="match status" value="1"/>
</dbReference>
<dbReference type="RefSeq" id="WP_173038509.1">
    <property type="nucleotide sequence ID" value="NZ_AP022870.1"/>
</dbReference>
<evidence type="ECO:0000313" key="3">
    <source>
        <dbReference type="Proteomes" id="UP000502508"/>
    </source>
</evidence>
<protein>
    <submittedName>
        <fullName evidence="2">Xylose isomerase</fullName>
    </submittedName>
</protein>
<dbReference type="KEGG" id="pfla:Pflav_052000"/>
<dbReference type="InterPro" id="IPR050312">
    <property type="entry name" value="IolE/XylAMocC-like"/>
</dbReference>
<organism evidence="2 3">
    <name type="scientific">Phytohabitans flavus</name>
    <dbReference type="NCBI Taxonomy" id="1076124"/>
    <lineage>
        <taxon>Bacteria</taxon>
        <taxon>Bacillati</taxon>
        <taxon>Actinomycetota</taxon>
        <taxon>Actinomycetes</taxon>
        <taxon>Micromonosporales</taxon>
        <taxon>Micromonosporaceae</taxon>
    </lineage>
</organism>
<dbReference type="Pfam" id="PF01261">
    <property type="entry name" value="AP_endonuc_2"/>
    <property type="match status" value="1"/>
</dbReference>
<dbReference type="AlphaFoldDB" id="A0A6F8XYA5"/>